<dbReference type="Gene3D" id="3.40.190.10">
    <property type="entry name" value="Periplasmic binding protein-like II"/>
    <property type="match status" value="2"/>
</dbReference>
<proteinExistence type="inferred from homology"/>
<keyword evidence="6" id="KW-1185">Reference proteome</keyword>
<accession>A0A6C7EJ93</accession>
<dbReference type="RefSeq" id="WP_015443293.1">
    <property type="nucleotide sequence ID" value="NC_020520.1"/>
</dbReference>
<dbReference type="PANTHER" id="PTHR30632:SF0">
    <property type="entry name" value="SULFATE-BINDING PROTEIN"/>
    <property type="match status" value="1"/>
</dbReference>
<dbReference type="InterPro" id="IPR050682">
    <property type="entry name" value="ModA/WtpA"/>
</dbReference>
<evidence type="ECO:0000313" key="5">
    <source>
        <dbReference type="EMBL" id="BAN04046.1"/>
    </source>
</evidence>
<dbReference type="AlphaFoldDB" id="A0A6C7EJ93"/>
<dbReference type="PIRSF" id="PIRSF004846">
    <property type="entry name" value="ModA"/>
    <property type="match status" value="1"/>
</dbReference>
<dbReference type="NCBIfam" id="TIGR01256">
    <property type="entry name" value="modA"/>
    <property type="match status" value="1"/>
</dbReference>
<dbReference type="GO" id="GO:0015689">
    <property type="term" value="P:molybdate ion transport"/>
    <property type="evidence" value="ECO:0007669"/>
    <property type="project" value="InterPro"/>
</dbReference>
<reference evidence="5 6" key="1">
    <citation type="journal article" date="2013" name="Int. J. Syst. Evol. Microbiol.">
        <title>Ilumatobacter nonamiense sp. nov. and Ilumatobacter coccineum sp. nov., isolated from seashore sand.</title>
        <authorList>
            <person name="Matsumoto A."/>
            <person name="Kasai H."/>
            <person name="Matsuo Y."/>
            <person name="Shizuri Y."/>
            <person name="Ichikawa N."/>
            <person name="Fujita N."/>
            <person name="Omura S."/>
            <person name="Takahashi Y."/>
        </authorList>
    </citation>
    <scope>NUCLEOTIDE SEQUENCE [LARGE SCALE GENOMIC DNA]</scope>
    <source>
        <strain evidence="6">NBRC 103263 / KCTC 29153 / YM16-304</strain>
    </source>
</reference>
<organism evidence="5 6">
    <name type="scientific">Ilumatobacter coccineus (strain NBRC 103263 / KCTC 29153 / YM16-304)</name>
    <dbReference type="NCBI Taxonomy" id="1313172"/>
    <lineage>
        <taxon>Bacteria</taxon>
        <taxon>Bacillati</taxon>
        <taxon>Actinomycetota</taxon>
        <taxon>Acidimicrobiia</taxon>
        <taxon>Acidimicrobiales</taxon>
        <taxon>Ilumatobacteraceae</taxon>
        <taxon>Ilumatobacter</taxon>
    </lineage>
</organism>
<evidence type="ECO:0000256" key="4">
    <source>
        <dbReference type="PIRSR" id="PIRSR004846-1"/>
    </source>
</evidence>
<feature type="binding site" evidence="4">
    <location>
        <position position="178"/>
    </location>
    <ligand>
        <name>molybdate</name>
        <dbReference type="ChEBI" id="CHEBI:36264"/>
    </ligand>
</feature>
<evidence type="ECO:0000256" key="3">
    <source>
        <dbReference type="ARBA" id="ARBA00022729"/>
    </source>
</evidence>
<evidence type="ECO:0000256" key="1">
    <source>
        <dbReference type="ARBA" id="ARBA00009175"/>
    </source>
</evidence>
<dbReference type="GO" id="GO:0030973">
    <property type="term" value="F:molybdate ion binding"/>
    <property type="evidence" value="ECO:0007669"/>
    <property type="project" value="TreeGrafter"/>
</dbReference>
<dbReference type="PANTHER" id="PTHR30632">
    <property type="entry name" value="MOLYBDATE-BINDING PERIPLASMIC PROTEIN"/>
    <property type="match status" value="1"/>
</dbReference>
<protein>
    <submittedName>
        <fullName evidence="5">Molybdenum ABC transporter molybdenum-binding protein</fullName>
    </submittedName>
</protein>
<keyword evidence="3" id="KW-0732">Signal</keyword>
<dbReference type="KEGG" id="aym:YM304_37320"/>
<dbReference type="EMBL" id="AP012057">
    <property type="protein sequence ID" value="BAN04046.1"/>
    <property type="molecule type" value="Genomic_DNA"/>
</dbReference>
<dbReference type="OrthoDB" id="9785015at2"/>
<evidence type="ECO:0000256" key="2">
    <source>
        <dbReference type="ARBA" id="ARBA00022723"/>
    </source>
</evidence>
<feature type="binding site" evidence="4">
    <location>
        <position position="48"/>
    </location>
    <ligand>
        <name>molybdate</name>
        <dbReference type="ChEBI" id="CHEBI:36264"/>
    </ligand>
</feature>
<gene>
    <name evidence="5" type="ORF">YM304_37320</name>
</gene>
<evidence type="ECO:0000313" key="6">
    <source>
        <dbReference type="Proteomes" id="UP000011863"/>
    </source>
</evidence>
<dbReference type="InterPro" id="IPR005950">
    <property type="entry name" value="ModA"/>
</dbReference>
<feature type="binding site" evidence="4">
    <location>
        <position position="196"/>
    </location>
    <ligand>
        <name>molybdate</name>
        <dbReference type="ChEBI" id="CHEBI:36264"/>
    </ligand>
</feature>
<name>A0A6C7EJ93_ILUCY</name>
<comment type="similarity">
    <text evidence="1">Belongs to the bacterial solute-binding protein ModA family.</text>
</comment>
<feature type="binding site" evidence="4">
    <location>
        <position position="76"/>
    </location>
    <ligand>
        <name>molybdate</name>
        <dbReference type="ChEBI" id="CHEBI:36264"/>
    </ligand>
</feature>
<keyword evidence="2 4" id="KW-0479">Metal-binding</keyword>
<dbReference type="SUPFAM" id="SSF53850">
    <property type="entry name" value="Periplasmic binding protein-like II"/>
    <property type="match status" value="1"/>
</dbReference>
<dbReference type="Pfam" id="PF13531">
    <property type="entry name" value="SBP_bac_11"/>
    <property type="match status" value="1"/>
</dbReference>
<dbReference type="Proteomes" id="UP000011863">
    <property type="component" value="Chromosome"/>
</dbReference>
<sequence>MGHSAIVLTAAACVLSFGCSSDDSSTPATEGSSDARVSGEVVVFAAASLTDVFTDIATAFERAEPGVDVSLSFGGSSSLAVSVEEGAPADVLASANNELMQRLADADLLAGGARPFATNAMALAVPIDVDEVTSLRDFERGDLFLGACAAQVPCGQYADELFADADVDAQLDTRAPDVRAVVTLLLAGELDAGIVYTTDVAANADRLRAVPLDVETVAASYPIAVLAESPNPSAADRFVDFVLGDEARAILDEAGFGAP</sequence>
<keyword evidence="4" id="KW-0500">Molybdenum</keyword>
<dbReference type="GO" id="GO:0046872">
    <property type="term" value="F:metal ion binding"/>
    <property type="evidence" value="ECO:0007669"/>
    <property type="project" value="UniProtKB-KW"/>
</dbReference>